<evidence type="ECO:0000313" key="2">
    <source>
        <dbReference type="Proteomes" id="UP000645257"/>
    </source>
</evidence>
<name>A0A918U825_9NEIS</name>
<accession>A0A918U825</accession>
<protein>
    <submittedName>
        <fullName evidence="1">Tail protein</fullName>
    </submittedName>
</protein>
<dbReference type="RefSeq" id="WP_189531284.1">
    <property type="nucleotide sequence ID" value="NZ_BMYX01000002.1"/>
</dbReference>
<dbReference type="AlphaFoldDB" id="A0A918U825"/>
<proteinExistence type="predicted"/>
<reference evidence="1" key="2">
    <citation type="submission" date="2020-09" db="EMBL/GenBank/DDBJ databases">
        <authorList>
            <person name="Sun Q."/>
            <person name="Kim S."/>
        </authorList>
    </citation>
    <scope>NUCLEOTIDE SEQUENCE</scope>
    <source>
        <strain evidence="1">KCTC 32182</strain>
    </source>
</reference>
<dbReference type="Gene3D" id="3.40.50.11780">
    <property type="match status" value="1"/>
</dbReference>
<keyword evidence="2" id="KW-1185">Reference proteome</keyword>
<comment type="caution">
    <text evidence="1">The sequence shown here is derived from an EMBL/GenBank/DDBJ whole genome shotgun (WGS) entry which is preliminary data.</text>
</comment>
<sequence>MPVYPVGQLNTAALQTPGVYIQVIPPKTRVINGVPTDIYGQVGVASWGPVNAPTLVGSPTDAVGLFGTQQVRKYDLASAIAVGMQIGATNQRIVRVTDGTDTAATAKLMDSAASAAVGMTLTAQYTGTVGNTLTASLSAGTRPNSFKLMVQRQGFAPEIFDGITGSGAALWSSLVSAVNNGISSVRGPSTLVTATVGASSAAPALGAVVNFAGGTDGAAGVNDASLIGSDGTVRKGMYALRGSGVQVMNLVDLTDATQWPNIAAFCAAEGVYGFTQGAAGASCQTVSTALNTSGVDSPYLKVLVGDWIYWQDTVNGQNRMMAPASFLAARCAALAPHMSTLNKPIGNATGTQRVAQNQPYSGAEIGSVVGARLDVVGNPSPGGNYYAGQTGRNTSSDPTRNGDNYTRMTNFIALTLAGAFGYAIGQNQTPDLRREVKSAIETFLLNLQRQNMIGDVNGGPSFSVKLDKENNPDDRVALGYMQADVQVKYLSVIFYFIVNLEAGQSVTVQVANNPR</sequence>
<dbReference type="Proteomes" id="UP000645257">
    <property type="component" value="Unassembled WGS sequence"/>
</dbReference>
<reference evidence="1" key="1">
    <citation type="journal article" date="2014" name="Int. J. Syst. Evol. Microbiol.">
        <title>Complete genome sequence of Corynebacterium casei LMG S-19264T (=DSM 44701T), isolated from a smear-ripened cheese.</title>
        <authorList>
            <consortium name="US DOE Joint Genome Institute (JGI-PGF)"/>
            <person name="Walter F."/>
            <person name="Albersmeier A."/>
            <person name="Kalinowski J."/>
            <person name="Ruckert C."/>
        </authorList>
    </citation>
    <scope>NUCLEOTIDE SEQUENCE</scope>
    <source>
        <strain evidence="1">KCTC 32182</strain>
    </source>
</reference>
<organism evidence="1 2">
    <name type="scientific">Paludibacterium paludis</name>
    <dbReference type="NCBI Taxonomy" id="1225769"/>
    <lineage>
        <taxon>Bacteria</taxon>
        <taxon>Pseudomonadati</taxon>
        <taxon>Pseudomonadota</taxon>
        <taxon>Betaproteobacteria</taxon>
        <taxon>Neisseriales</taxon>
        <taxon>Chromobacteriaceae</taxon>
        <taxon>Paludibacterium</taxon>
    </lineage>
</organism>
<gene>
    <name evidence="1" type="ORF">GCM10011289_07160</name>
</gene>
<dbReference type="PANTHER" id="PTHR35861">
    <property type="match status" value="1"/>
</dbReference>
<evidence type="ECO:0000313" key="1">
    <source>
        <dbReference type="EMBL" id="GGY07121.1"/>
    </source>
</evidence>
<dbReference type="EMBL" id="BMYX01000002">
    <property type="protein sequence ID" value="GGY07121.1"/>
    <property type="molecule type" value="Genomic_DNA"/>
</dbReference>
<dbReference type="InterPro" id="IPR052042">
    <property type="entry name" value="Tail_sheath_structural"/>
</dbReference>
<dbReference type="PANTHER" id="PTHR35861:SF2">
    <property type="entry name" value="FELS-2 PROPHAGE PROTEIN"/>
    <property type="match status" value="1"/>
</dbReference>